<proteinExistence type="inferred from homology"/>
<evidence type="ECO:0000256" key="6">
    <source>
        <dbReference type="ARBA" id="ARBA00022676"/>
    </source>
</evidence>
<comment type="pathway">
    <text evidence="2 12">Glycolipid biosynthesis; glycosylphosphatidylinositol-anchor biosynthesis.</text>
</comment>
<evidence type="ECO:0000313" key="14">
    <source>
        <dbReference type="Proteomes" id="UP000799438"/>
    </source>
</evidence>
<evidence type="ECO:0000256" key="5">
    <source>
        <dbReference type="ARBA" id="ARBA00022502"/>
    </source>
</evidence>
<feature type="transmembrane region" description="Helical" evidence="12">
    <location>
        <begin position="121"/>
        <end position="143"/>
    </location>
</feature>
<feature type="transmembrane region" description="Helical" evidence="12">
    <location>
        <begin position="424"/>
        <end position="444"/>
    </location>
</feature>
<dbReference type="GO" id="GO:0031501">
    <property type="term" value="C:mannosyltransferase complex"/>
    <property type="evidence" value="ECO:0007669"/>
    <property type="project" value="TreeGrafter"/>
</dbReference>
<gene>
    <name evidence="13" type="ORF">K452DRAFT_291928</name>
</gene>
<feature type="transmembrane region" description="Helical" evidence="12">
    <location>
        <begin position="180"/>
        <end position="196"/>
    </location>
</feature>
<evidence type="ECO:0000256" key="2">
    <source>
        <dbReference type="ARBA" id="ARBA00004687"/>
    </source>
</evidence>
<reference evidence="13" key="1">
    <citation type="journal article" date="2020" name="Stud. Mycol.">
        <title>101 Dothideomycetes genomes: a test case for predicting lifestyles and emergence of pathogens.</title>
        <authorList>
            <person name="Haridas S."/>
            <person name="Albert R."/>
            <person name="Binder M."/>
            <person name="Bloem J."/>
            <person name="Labutti K."/>
            <person name="Salamov A."/>
            <person name="Andreopoulos B."/>
            <person name="Baker S."/>
            <person name="Barry K."/>
            <person name="Bills G."/>
            <person name="Bluhm B."/>
            <person name="Cannon C."/>
            <person name="Castanera R."/>
            <person name="Culley D."/>
            <person name="Daum C."/>
            <person name="Ezra D."/>
            <person name="Gonzalez J."/>
            <person name="Henrissat B."/>
            <person name="Kuo A."/>
            <person name="Liang C."/>
            <person name="Lipzen A."/>
            <person name="Lutzoni F."/>
            <person name="Magnuson J."/>
            <person name="Mondo S."/>
            <person name="Nolan M."/>
            <person name="Ohm R."/>
            <person name="Pangilinan J."/>
            <person name="Park H.-J."/>
            <person name="Ramirez L."/>
            <person name="Alfaro M."/>
            <person name="Sun H."/>
            <person name="Tritt A."/>
            <person name="Yoshinaga Y."/>
            <person name="Zwiers L.-H."/>
            <person name="Turgeon B."/>
            <person name="Goodwin S."/>
            <person name="Spatafora J."/>
            <person name="Crous P."/>
            <person name="Grigoriev I."/>
        </authorList>
    </citation>
    <scope>NUCLEOTIDE SEQUENCE</scope>
    <source>
        <strain evidence="13">CBS 121167</strain>
    </source>
</reference>
<keyword evidence="9 12" id="KW-0256">Endoplasmic reticulum</keyword>
<dbReference type="Proteomes" id="UP000799438">
    <property type="component" value="Unassembled WGS sequence"/>
</dbReference>
<protein>
    <recommendedName>
        <fullName evidence="4 12">GPI mannosyltransferase 2</fullName>
        <ecNumber evidence="12">2.4.1.-</ecNumber>
    </recommendedName>
</protein>
<evidence type="ECO:0000256" key="9">
    <source>
        <dbReference type="ARBA" id="ARBA00022824"/>
    </source>
</evidence>
<sequence length="447" mass="48509">MPSDALLSRPLASPFASLAVLCAIWKIVLFVVALSSPGPGYDTSTILLFGTDAASSIPLSASLGSRLAVKLTRWDAIYFAKLAQRGHVYEQEWAFSWGFARLMAKLAAALPTSEGGLTAQALSGICIANVAHLLSVLVLYRLVTLMLPDPSERKTAFLTALLHVLSPAGLFLMAPYAESLFSLLSFVGMLCYCYTTTFDGTSAVMYCLSMLASGASFGLAAVLRGNGLLNGIIFAYGLISHLASISRGEALATAFRRIICTILAGCLVGVGFILPQWIAYQRYCLEESGRPWCSRIPPSIYTWVQEQYWNVGFLRYWTLSNVPLFLLAAPTLWALLTSAQRVILRKIYASDKGQPTAALPHDAMLLFALPQLALAALALTNFHVQIINRVSSGYPLWYMAIAGGLNEKSQLHSLAIAPKHKSNWILRLMIIYSVVQGGLFASFLPPA</sequence>
<keyword evidence="14" id="KW-1185">Reference proteome</keyword>
<name>A0A6A6B0Q7_9PEZI</name>
<keyword evidence="11 12" id="KW-0472">Membrane</keyword>
<dbReference type="OrthoDB" id="10252502at2759"/>
<evidence type="ECO:0000256" key="1">
    <source>
        <dbReference type="ARBA" id="ARBA00004477"/>
    </source>
</evidence>
<dbReference type="AlphaFoldDB" id="A0A6A6B0Q7"/>
<comment type="similarity">
    <text evidence="3 12">Belongs to the PIGV family.</text>
</comment>
<evidence type="ECO:0000256" key="10">
    <source>
        <dbReference type="ARBA" id="ARBA00022989"/>
    </source>
</evidence>
<evidence type="ECO:0000313" key="13">
    <source>
        <dbReference type="EMBL" id="KAF2137013.1"/>
    </source>
</evidence>
<organism evidence="13 14">
    <name type="scientific">Aplosporella prunicola CBS 121167</name>
    <dbReference type="NCBI Taxonomy" id="1176127"/>
    <lineage>
        <taxon>Eukaryota</taxon>
        <taxon>Fungi</taxon>
        <taxon>Dikarya</taxon>
        <taxon>Ascomycota</taxon>
        <taxon>Pezizomycotina</taxon>
        <taxon>Dothideomycetes</taxon>
        <taxon>Dothideomycetes incertae sedis</taxon>
        <taxon>Botryosphaeriales</taxon>
        <taxon>Aplosporellaceae</taxon>
        <taxon>Aplosporella</taxon>
    </lineage>
</organism>
<comment type="function">
    <text evidence="12">Mannosyltransferase involved in glycosylphosphatidylinositol-anchor biosynthesis.</text>
</comment>
<feature type="transmembrane region" description="Helical" evidence="12">
    <location>
        <begin position="258"/>
        <end position="278"/>
    </location>
</feature>
<dbReference type="EC" id="2.4.1.-" evidence="12"/>
<dbReference type="InterPro" id="IPR007315">
    <property type="entry name" value="PIG-V/Gpi18"/>
</dbReference>
<dbReference type="RefSeq" id="XP_033392731.1">
    <property type="nucleotide sequence ID" value="XM_033541275.1"/>
</dbReference>
<evidence type="ECO:0000256" key="4">
    <source>
        <dbReference type="ARBA" id="ARBA00013795"/>
    </source>
</evidence>
<dbReference type="UniPathway" id="UPA00196"/>
<keyword evidence="8 12" id="KW-0812">Transmembrane</keyword>
<dbReference type="Pfam" id="PF04188">
    <property type="entry name" value="Mannosyl_trans2"/>
    <property type="match status" value="1"/>
</dbReference>
<dbReference type="PANTHER" id="PTHR12468">
    <property type="entry name" value="GPI MANNOSYLTRANSFERASE 2"/>
    <property type="match status" value="1"/>
</dbReference>
<evidence type="ECO:0000256" key="8">
    <source>
        <dbReference type="ARBA" id="ARBA00022692"/>
    </source>
</evidence>
<feature type="transmembrane region" description="Helical" evidence="12">
    <location>
        <begin position="316"/>
        <end position="336"/>
    </location>
</feature>
<feature type="transmembrane region" description="Helical" evidence="12">
    <location>
        <begin position="228"/>
        <end position="246"/>
    </location>
</feature>
<dbReference type="EMBL" id="ML995508">
    <property type="protein sequence ID" value="KAF2137013.1"/>
    <property type="molecule type" value="Genomic_DNA"/>
</dbReference>
<evidence type="ECO:0000256" key="11">
    <source>
        <dbReference type="ARBA" id="ARBA00023136"/>
    </source>
</evidence>
<dbReference type="GO" id="GO:0005789">
    <property type="term" value="C:endoplasmic reticulum membrane"/>
    <property type="evidence" value="ECO:0007669"/>
    <property type="project" value="UniProtKB-SubCell"/>
</dbReference>
<dbReference type="GeneID" id="54298771"/>
<evidence type="ECO:0000256" key="12">
    <source>
        <dbReference type="RuleBase" id="RU363112"/>
    </source>
</evidence>
<accession>A0A6A6B0Q7</accession>
<keyword evidence="6 12" id="KW-0328">Glycosyltransferase</keyword>
<evidence type="ECO:0000256" key="3">
    <source>
        <dbReference type="ARBA" id="ARBA00008698"/>
    </source>
</evidence>
<dbReference type="GO" id="GO:0006506">
    <property type="term" value="P:GPI anchor biosynthetic process"/>
    <property type="evidence" value="ECO:0007669"/>
    <property type="project" value="UniProtKB-UniPathway"/>
</dbReference>
<keyword evidence="10 12" id="KW-1133">Transmembrane helix</keyword>
<dbReference type="PANTHER" id="PTHR12468:SF2">
    <property type="entry name" value="GPI MANNOSYLTRANSFERASE 2"/>
    <property type="match status" value="1"/>
</dbReference>
<evidence type="ECO:0000256" key="7">
    <source>
        <dbReference type="ARBA" id="ARBA00022679"/>
    </source>
</evidence>
<feature type="transmembrane region" description="Helical" evidence="12">
    <location>
        <begin position="12"/>
        <end position="34"/>
    </location>
</feature>
<dbReference type="GO" id="GO:0004376">
    <property type="term" value="F:GPI mannosyltransferase activity"/>
    <property type="evidence" value="ECO:0007669"/>
    <property type="project" value="InterPro"/>
</dbReference>
<dbReference type="GO" id="GO:0000009">
    <property type="term" value="F:alpha-1,6-mannosyltransferase activity"/>
    <property type="evidence" value="ECO:0007669"/>
    <property type="project" value="InterPro"/>
</dbReference>
<feature type="transmembrane region" description="Helical" evidence="12">
    <location>
        <begin position="203"/>
        <end position="222"/>
    </location>
</feature>
<keyword evidence="7 12" id="KW-0808">Transferase</keyword>
<keyword evidence="5 12" id="KW-0337">GPI-anchor biosynthesis</keyword>
<comment type="subcellular location">
    <subcellularLocation>
        <location evidence="1 12">Endoplasmic reticulum membrane</location>
        <topology evidence="1 12">Multi-pass membrane protein</topology>
    </subcellularLocation>
</comment>